<sequence length="101" mass="11565">MPVDLISVKILLPHNFCNLVTSKKLSKKVFPNIQTNYKNHDWLSERAILAAKNKNFYELNNIIHSNIESEAIISKSVIVEADKAWLIRAAIENRHADCHIT</sequence>
<evidence type="ECO:0000313" key="3">
    <source>
        <dbReference type="WBParaSite" id="OFLC_0001089201-mRNA-1"/>
    </source>
</evidence>
<proteinExistence type="predicted"/>
<dbReference type="STRING" id="387005.A0A183HTT0"/>
<dbReference type="WBParaSite" id="OFLC_0001089201-mRNA-1">
    <property type="protein sequence ID" value="OFLC_0001089201-mRNA-1"/>
    <property type="gene ID" value="OFLC_0001089201"/>
</dbReference>
<reference evidence="3" key="1">
    <citation type="submission" date="2016-06" db="UniProtKB">
        <authorList>
            <consortium name="WormBaseParasite"/>
        </authorList>
    </citation>
    <scope>IDENTIFICATION</scope>
</reference>
<keyword evidence="2" id="KW-1185">Reference proteome</keyword>
<protein>
    <submittedName>
        <fullName evidence="3">ATP-dependent DNA helicase</fullName>
    </submittedName>
</protein>
<dbReference type="EMBL" id="UZAJ01015048">
    <property type="protein sequence ID" value="VDO72159.1"/>
    <property type="molecule type" value="Genomic_DNA"/>
</dbReference>
<name>A0A183HTT0_9BILA</name>
<dbReference type="AlphaFoldDB" id="A0A183HTT0"/>
<reference evidence="1 2" key="2">
    <citation type="submission" date="2018-11" db="EMBL/GenBank/DDBJ databases">
        <authorList>
            <consortium name="Pathogen Informatics"/>
        </authorList>
    </citation>
    <scope>NUCLEOTIDE SEQUENCE [LARGE SCALE GENOMIC DNA]</scope>
</reference>
<evidence type="ECO:0000313" key="1">
    <source>
        <dbReference type="EMBL" id="VDO72159.1"/>
    </source>
</evidence>
<dbReference type="Proteomes" id="UP000267606">
    <property type="component" value="Unassembled WGS sequence"/>
</dbReference>
<evidence type="ECO:0000313" key="2">
    <source>
        <dbReference type="Proteomes" id="UP000267606"/>
    </source>
</evidence>
<accession>A0A183HTT0</accession>
<gene>
    <name evidence="1" type="ORF">OFLC_LOCUS10888</name>
</gene>
<organism evidence="3">
    <name type="scientific">Onchocerca flexuosa</name>
    <dbReference type="NCBI Taxonomy" id="387005"/>
    <lineage>
        <taxon>Eukaryota</taxon>
        <taxon>Metazoa</taxon>
        <taxon>Ecdysozoa</taxon>
        <taxon>Nematoda</taxon>
        <taxon>Chromadorea</taxon>
        <taxon>Rhabditida</taxon>
        <taxon>Spirurina</taxon>
        <taxon>Spiruromorpha</taxon>
        <taxon>Filarioidea</taxon>
        <taxon>Onchocercidae</taxon>
        <taxon>Onchocerca</taxon>
    </lineage>
</organism>